<feature type="region of interest" description="Disordered" evidence="1">
    <location>
        <begin position="1"/>
        <end position="21"/>
    </location>
</feature>
<comment type="caution">
    <text evidence="2">The sequence shown here is derived from an EMBL/GenBank/DDBJ whole genome shotgun (WGS) entry which is preliminary data.</text>
</comment>
<dbReference type="RefSeq" id="WP_239513117.1">
    <property type="nucleotide sequence ID" value="NZ_JBFAUJ010000026.1"/>
</dbReference>
<keyword evidence="3" id="KW-1185">Reference proteome</keyword>
<name>A0ABV3KZV7_STRGS</name>
<accession>A0ABV3KZV7</accession>
<dbReference type="EMBL" id="JBFAUJ010000026">
    <property type="protein sequence ID" value="MEV8464832.1"/>
    <property type="molecule type" value="Genomic_DNA"/>
</dbReference>
<sequence length="377" mass="41115">MIEQEPGMWDDWEEGPGQLVTPEPTRLAVVPQPAGPPPTWRPRDLEDVLDGTYTPPVPTVGRRQDGIGLFYAGRMHSIVGESEGGKTWFALMAVASELAAGNAVVFIDFEDDAPGVVGRLLAMGADRQHIRDRFAYIRPEDPLTIGFNRQEIAQAMHDLRPTFVPIDGVTEGMAMHGMELKDNTDVAKFGRMLLRPIAELGAAVATLDHVVKDKEGRGRYAIGGVHKLNGINGAMYILENRTPFGVGLTGRSTVRIAKDRPGQLRRHALPHSSGLHWFADFVLKSHDETFAEASLYPPVEDDGPFRPTAVMKKVSDALTNPKEPMTVRAIEARVGGNKGVLAAAIACLVDEGYVEVAPGPNRSKVHTLLKPFEEVPE</sequence>
<organism evidence="2 3">
    <name type="scientific">Streptomyces griseosporeus</name>
    <dbReference type="NCBI Taxonomy" id="1910"/>
    <lineage>
        <taxon>Bacteria</taxon>
        <taxon>Bacillati</taxon>
        <taxon>Actinomycetota</taxon>
        <taxon>Actinomycetes</taxon>
        <taxon>Kitasatosporales</taxon>
        <taxon>Streptomycetaceae</taxon>
        <taxon>Streptomyces</taxon>
    </lineage>
</organism>
<reference evidence="2 3" key="1">
    <citation type="submission" date="2024-06" db="EMBL/GenBank/DDBJ databases">
        <title>The Natural Products Discovery Center: Release of the First 8490 Sequenced Strains for Exploring Actinobacteria Biosynthetic Diversity.</title>
        <authorList>
            <person name="Kalkreuter E."/>
            <person name="Kautsar S.A."/>
            <person name="Yang D."/>
            <person name="Bader C.D."/>
            <person name="Teijaro C.N."/>
            <person name="Fluegel L."/>
            <person name="Davis C.M."/>
            <person name="Simpson J.R."/>
            <person name="Lauterbach L."/>
            <person name="Steele A.D."/>
            <person name="Gui C."/>
            <person name="Meng S."/>
            <person name="Li G."/>
            <person name="Viehrig K."/>
            <person name="Ye F."/>
            <person name="Su P."/>
            <person name="Kiefer A.F."/>
            <person name="Nichols A."/>
            <person name="Cepeda A.J."/>
            <person name="Yan W."/>
            <person name="Fan B."/>
            <person name="Jiang Y."/>
            <person name="Adhikari A."/>
            <person name="Zheng C.-J."/>
            <person name="Schuster L."/>
            <person name="Cowan T.M."/>
            <person name="Smanski M.J."/>
            <person name="Chevrette M.G."/>
            <person name="De Carvalho L.P.S."/>
            <person name="Shen B."/>
        </authorList>
    </citation>
    <scope>NUCLEOTIDE SEQUENCE [LARGE SCALE GENOMIC DNA]</scope>
    <source>
        <strain evidence="2 3">NPDC052360</strain>
    </source>
</reference>
<dbReference type="Pfam" id="PF13481">
    <property type="entry name" value="AAA_25"/>
    <property type="match status" value="1"/>
</dbReference>
<dbReference type="Gene3D" id="3.40.50.300">
    <property type="entry name" value="P-loop containing nucleotide triphosphate hydrolases"/>
    <property type="match status" value="1"/>
</dbReference>
<protein>
    <submittedName>
        <fullName evidence="2">AAA family ATPase</fullName>
    </submittedName>
</protein>
<proteinExistence type="predicted"/>
<dbReference type="InterPro" id="IPR027417">
    <property type="entry name" value="P-loop_NTPase"/>
</dbReference>
<evidence type="ECO:0000313" key="2">
    <source>
        <dbReference type="EMBL" id="MEV8464832.1"/>
    </source>
</evidence>
<dbReference type="SUPFAM" id="SSF52540">
    <property type="entry name" value="P-loop containing nucleoside triphosphate hydrolases"/>
    <property type="match status" value="1"/>
</dbReference>
<evidence type="ECO:0000256" key="1">
    <source>
        <dbReference type="SAM" id="MobiDB-lite"/>
    </source>
</evidence>
<dbReference type="Proteomes" id="UP001553148">
    <property type="component" value="Unassembled WGS sequence"/>
</dbReference>
<evidence type="ECO:0000313" key="3">
    <source>
        <dbReference type="Proteomes" id="UP001553148"/>
    </source>
</evidence>
<gene>
    <name evidence="2" type="ORF">AB0470_35400</name>
</gene>